<feature type="transmembrane region" description="Helical" evidence="1">
    <location>
        <begin position="57"/>
        <end position="78"/>
    </location>
</feature>
<evidence type="ECO:0000256" key="1">
    <source>
        <dbReference type="SAM" id="Phobius"/>
    </source>
</evidence>
<keyword evidence="1" id="KW-0812">Transmembrane</keyword>
<evidence type="ECO:0000313" key="2">
    <source>
        <dbReference type="EMBL" id="OGZ61172.1"/>
    </source>
</evidence>
<proteinExistence type="predicted"/>
<dbReference type="Proteomes" id="UP000178835">
    <property type="component" value="Unassembled WGS sequence"/>
</dbReference>
<keyword evidence="1" id="KW-0472">Membrane</keyword>
<feature type="transmembrane region" description="Helical" evidence="1">
    <location>
        <begin position="21"/>
        <end position="45"/>
    </location>
</feature>
<dbReference type="AlphaFoldDB" id="A0A1G2HFB0"/>
<sequence length="96" mass="9895">MLVFVAQKNRATVIADKKKNVLGMLGGSVLGILGIGCGACGSLILTPLAISIGATGFLAVLPFGGSEFGFLGIALFMFSMYSLSKKINDPLICPVE</sequence>
<name>A0A1G2HFB0_9BACT</name>
<dbReference type="EMBL" id="MHOH01000005">
    <property type="protein sequence ID" value="OGZ61172.1"/>
    <property type="molecule type" value="Genomic_DNA"/>
</dbReference>
<keyword evidence="1" id="KW-1133">Transmembrane helix</keyword>
<protein>
    <submittedName>
        <fullName evidence="2">Uncharacterized protein</fullName>
    </submittedName>
</protein>
<reference evidence="2 3" key="1">
    <citation type="journal article" date="2016" name="Nat. Commun.">
        <title>Thousands of microbial genomes shed light on interconnected biogeochemical processes in an aquifer system.</title>
        <authorList>
            <person name="Anantharaman K."/>
            <person name="Brown C.T."/>
            <person name="Hug L.A."/>
            <person name="Sharon I."/>
            <person name="Castelle C.J."/>
            <person name="Probst A.J."/>
            <person name="Thomas B.C."/>
            <person name="Singh A."/>
            <person name="Wilkins M.J."/>
            <person name="Karaoz U."/>
            <person name="Brodie E.L."/>
            <person name="Williams K.H."/>
            <person name="Hubbard S.S."/>
            <person name="Banfield J.F."/>
        </authorList>
    </citation>
    <scope>NUCLEOTIDE SEQUENCE [LARGE SCALE GENOMIC DNA]</scope>
</reference>
<comment type="caution">
    <text evidence="2">The sequence shown here is derived from an EMBL/GenBank/DDBJ whole genome shotgun (WGS) entry which is preliminary data.</text>
</comment>
<gene>
    <name evidence="2" type="ORF">A2919_01050</name>
</gene>
<accession>A0A1G2HFB0</accession>
<organism evidence="2 3">
    <name type="scientific">Candidatus Spechtbacteria bacterium RIFCSPLOWO2_01_FULL_43_12</name>
    <dbReference type="NCBI Taxonomy" id="1802162"/>
    <lineage>
        <taxon>Bacteria</taxon>
        <taxon>Candidatus Spechtiibacteriota</taxon>
    </lineage>
</organism>
<evidence type="ECO:0000313" key="3">
    <source>
        <dbReference type="Proteomes" id="UP000178835"/>
    </source>
</evidence>